<evidence type="ECO:0000256" key="2">
    <source>
        <dbReference type="ARBA" id="ARBA00022448"/>
    </source>
</evidence>
<feature type="compositionally biased region" description="Low complexity" evidence="4">
    <location>
        <begin position="16"/>
        <end position="29"/>
    </location>
</feature>
<dbReference type="PANTHER" id="PTHR12542:SF127">
    <property type="entry name" value="EXOCYST COMPLEX COMPONENT EXO70C1"/>
    <property type="match status" value="1"/>
</dbReference>
<keyword evidence="2 3" id="KW-0813">Transport</keyword>
<evidence type="ECO:0000256" key="1">
    <source>
        <dbReference type="ARBA" id="ARBA00006756"/>
    </source>
</evidence>
<keyword evidence="3" id="KW-0268">Exocytosis</keyword>
<comment type="similarity">
    <text evidence="1 3">Belongs to the EXO70 family.</text>
</comment>
<keyword evidence="7" id="KW-1185">Reference proteome</keyword>
<dbReference type="Gene3D" id="1.20.1280.170">
    <property type="entry name" value="Exocyst complex component Exo70"/>
    <property type="match status" value="1"/>
</dbReference>
<dbReference type="Proteomes" id="UP000636709">
    <property type="component" value="Unassembled WGS sequence"/>
</dbReference>
<organism evidence="6 7">
    <name type="scientific">Digitaria exilis</name>
    <dbReference type="NCBI Taxonomy" id="1010633"/>
    <lineage>
        <taxon>Eukaryota</taxon>
        <taxon>Viridiplantae</taxon>
        <taxon>Streptophyta</taxon>
        <taxon>Embryophyta</taxon>
        <taxon>Tracheophyta</taxon>
        <taxon>Spermatophyta</taxon>
        <taxon>Magnoliopsida</taxon>
        <taxon>Liliopsida</taxon>
        <taxon>Poales</taxon>
        <taxon>Poaceae</taxon>
        <taxon>PACMAD clade</taxon>
        <taxon>Panicoideae</taxon>
        <taxon>Panicodae</taxon>
        <taxon>Paniceae</taxon>
        <taxon>Anthephorinae</taxon>
        <taxon>Digitaria</taxon>
    </lineage>
</organism>
<dbReference type="GO" id="GO:0000145">
    <property type="term" value="C:exocyst"/>
    <property type="evidence" value="ECO:0007669"/>
    <property type="project" value="InterPro"/>
</dbReference>
<dbReference type="InterPro" id="IPR046364">
    <property type="entry name" value="Exo70_C"/>
</dbReference>
<dbReference type="PANTHER" id="PTHR12542">
    <property type="entry name" value="EXOCYST COMPLEX PROTEIN EXO70"/>
    <property type="match status" value="1"/>
</dbReference>
<gene>
    <name evidence="6" type="ORF">HU200_054529</name>
</gene>
<name>A0A835AIR3_9POAL</name>
<feature type="region of interest" description="Disordered" evidence="4">
    <location>
        <begin position="1"/>
        <end position="29"/>
    </location>
</feature>
<feature type="domain" description="Exocyst complex subunit Exo70 C-terminal" evidence="5">
    <location>
        <begin position="339"/>
        <end position="601"/>
    </location>
</feature>
<evidence type="ECO:0000313" key="6">
    <source>
        <dbReference type="EMBL" id="KAF8664804.1"/>
    </source>
</evidence>
<comment type="caution">
    <text evidence="6">The sequence shown here is derived from an EMBL/GenBank/DDBJ whole genome shotgun (WGS) entry which is preliminary data.</text>
</comment>
<evidence type="ECO:0000256" key="3">
    <source>
        <dbReference type="RuleBase" id="RU365026"/>
    </source>
</evidence>
<dbReference type="InterPro" id="IPR004140">
    <property type="entry name" value="Exo70"/>
</dbReference>
<dbReference type="EMBL" id="JACEFO010002347">
    <property type="protein sequence ID" value="KAF8664804.1"/>
    <property type="molecule type" value="Genomic_DNA"/>
</dbReference>
<proteinExistence type="inferred from homology"/>
<reference evidence="6" key="1">
    <citation type="submission" date="2020-07" db="EMBL/GenBank/DDBJ databases">
        <title>Genome sequence and genetic diversity analysis of an under-domesticated orphan crop, white fonio (Digitaria exilis).</title>
        <authorList>
            <person name="Bennetzen J.L."/>
            <person name="Chen S."/>
            <person name="Ma X."/>
            <person name="Wang X."/>
            <person name="Yssel A.E.J."/>
            <person name="Chaluvadi S.R."/>
            <person name="Johnson M."/>
            <person name="Gangashetty P."/>
            <person name="Hamidou F."/>
            <person name="Sanogo M.D."/>
            <person name="Zwaenepoel A."/>
            <person name="Wallace J."/>
            <person name="Van De Peer Y."/>
            <person name="Van Deynze A."/>
        </authorList>
    </citation>
    <scope>NUCLEOTIDE SEQUENCE</scope>
    <source>
        <tissue evidence="6">Leaves</tissue>
    </source>
</reference>
<dbReference type="SUPFAM" id="SSF74788">
    <property type="entry name" value="Cullin repeat-like"/>
    <property type="match status" value="1"/>
</dbReference>
<accession>A0A835AIR3</accession>
<dbReference type="AlphaFoldDB" id="A0A835AIR3"/>
<dbReference type="InterPro" id="IPR016159">
    <property type="entry name" value="Cullin_repeat-like_dom_sf"/>
</dbReference>
<dbReference type="GO" id="GO:0006887">
    <property type="term" value="P:exocytosis"/>
    <property type="evidence" value="ECO:0007669"/>
    <property type="project" value="UniProtKB-KW"/>
</dbReference>
<dbReference type="OrthoDB" id="1922221at2759"/>
<evidence type="ECO:0000313" key="7">
    <source>
        <dbReference type="Proteomes" id="UP000636709"/>
    </source>
</evidence>
<keyword evidence="3" id="KW-0653">Protein transport</keyword>
<feature type="compositionally biased region" description="Polar residues" evidence="4">
    <location>
        <begin position="1"/>
        <end position="15"/>
    </location>
</feature>
<dbReference type="Pfam" id="PF03081">
    <property type="entry name" value="Exo70_C"/>
    <property type="match status" value="1"/>
</dbReference>
<evidence type="ECO:0000259" key="5">
    <source>
        <dbReference type="Pfam" id="PF03081"/>
    </source>
</evidence>
<sequence>MSPSTSGDLSSPCNTSSSIPHSLLPSSHASQTSHYWGIDLDPAIMDRIPVAPLKSRSFSAATTREDKLARNLSLGPIKLNDHIKEARVEKLAAGETPAVPEEVNEPDFAALSAEIDAFLAAHGAGEPLPAVSEVTFDRFATAVEQEIAPSDGSDDKWVPEVAGETPPVLAAIKRIAALASALTSPDSGESSKYAIGVHRVTGVLHRVMTFVEDEFHSLLEDPRVAKTAVVSVSGETPVKSMKRPPSFNHSSAAAEPDRCVVVTSSDGTGEPFQPETVEKLRAMAEAMLAAGYETECREVFAVARRTALDASLQSLGYERSSIDDVVKMPGEALESGIATWIKAFRHAVEVDLPDERDLCRRVLSSTSGDHLGRAIFADLAHSTMLQMLSFTEAVVLTKRAAEGKLFMVLDMYECIRYVAAPAVDAFAAGDDSMLADVKHELASVLSRLGESAVAIFCDVESSIREDARKQPLPGAVVNPVTRYMMNYLKYACGYKKTLEQIFTEHRRPENDDSEHAGVEGPFAAKVMEVMKLLHGNMEAKSRMYEDPLVSSIYLMNNGRYMLRMVRGSPEIDAVAGEEWTRKLSADLGQYHKKYQRERWRRPAVAADHAQGATKC</sequence>
<evidence type="ECO:0000256" key="4">
    <source>
        <dbReference type="SAM" id="MobiDB-lite"/>
    </source>
</evidence>
<comment type="function">
    <text evidence="3">Component of the exocyst complex.</text>
</comment>
<dbReference type="GO" id="GO:0015031">
    <property type="term" value="P:protein transport"/>
    <property type="evidence" value="ECO:0007669"/>
    <property type="project" value="UniProtKB-KW"/>
</dbReference>
<dbReference type="GO" id="GO:0005546">
    <property type="term" value="F:phosphatidylinositol-4,5-bisphosphate binding"/>
    <property type="evidence" value="ECO:0007669"/>
    <property type="project" value="InterPro"/>
</dbReference>
<protein>
    <recommendedName>
        <fullName evidence="3">Exocyst subunit Exo70 family protein</fullName>
    </recommendedName>
</protein>